<feature type="transmembrane region" description="Helical" evidence="3">
    <location>
        <begin position="76"/>
        <end position="95"/>
    </location>
</feature>
<evidence type="ECO:0000313" key="4">
    <source>
        <dbReference type="EMBL" id="TQV83494.1"/>
    </source>
</evidence>
<evidence type="ECO:0000256" key="3">
    <source>
        <dbReference type="SAM" id="Phobius"/>
    </source>
</evidence>
<dbReference type="Pfam" id="PF09527">
    <property type="entry name" value="ATPase_gene1"/>
    <property type="match status" value="1"/>
</dbReference>
<comment type="function">
    <text evidence="1">A possible function for this protein is to guide the assembly of the membrane sector of the ATPase enzyme complex.</text>
</comment>
<keyword evidence="1" id="KW-0813">Transport</keyword>
<feature type="compositionally biased region" description="Basic and acidic residues" evidence="2">
    <location>
        <begin position="1"/>
        <end position="30"/>
    </location>
</feature>
<dbReference type="EMBL" id="VHSH01000001">
    <property type="protein sequence ID" value="TQV83494.1"/>
    <property type="molecule type" value="Genomic_DNA"/>
</dbReference>
<reference evidence="4 5" key="1">
    <citation type="submission" date="2019-06" db="EMBL/GenBank/DDBJ databases">
        <title>Whole genome sequence for Rhodospirillaceae sp. R148.</title>
        <authorList>
            <person name="Wang G."/>
        </authorList>
    </citation>
    <scope>NUCLEOTIDE SEQUENCE [LARGE SCALE GENOMIC DNA]</scope>
    <source>
        <strain evidence="4 5">R148</strain>
    </source>
</reference>
<keyword evidence="3" id="KW-1133">Transmembrane helix</keyword>
<keyword evidence="3" id="KW-0812">Transmembrane</keyword>
<accession>A0A545U230</accession>
<dbReference type="AlphaFoldDB" id="A0A545U230"/>
<dbReference type="InterPro" id="IPR016989">
    <property type="entry name" value="Atp1_alphaprobac"/>
</dbReference>
<keyword evidence="1" id="KW-0406">Ion transport</keyword>
<protein>
    <recommendedName>
        <fullName evidence="1">ATP synthase protein I</fullName>
    </recommendedName>
</protein>
<dbReference type="GO" id="GO:0045259">
    <property type="term" value="C:proton-transporting ATP synthase complex"/>
    <property type="evidence" value="ECO:0007669"/>
    <property type="project" value="UniProtKB-UniRule"/>
</dbReference>
<keyword evidence="5" id="KW-1185">Reference proteome</keyword>
<keyword evidence="1" id="KW-0375">Hydrogen ion transport</keyword>
<dbReference type="OrthoDB" id="15401at2"/>
<dbReference type="GO" id="GO:1902600">
    <property type="term" value="P:proton transmembrane transport"/>
    <property type="evidence" value="ECO:0007669"/>
    <property type="project" value="UniProtKB-KW"/>
</dbReference>
<dbReference type="InterPro" id="IPR032820">
    <property type="entry name" value="ATPase_put"/>
</dbReference>
<sequence>MTEPDDRSSLKQLDERLKAARTRHDQDRGLDNSGKSGANNVGVGFRIAVEMIAALAVGVGIGLLLDNWLGTKPWMLIVFFILGCGAGFTNLIRVARELDRKTRLAKQSKDAGNGQEG</sequence>
<dbReference type="PIRSF" id="PIRSF032126">
    <property type="entry name" value="F0F1_ATP_synthase_subunit_I"/>
    <property type="match status" value="1"/>
</dbReference>
<comment type="caution">
    <text evidence="4">The sequence shown here is derived from an EMBL/GenBank/DDBJ whole genome shotgun (WGS) entry which is preliminary data.</text>
</comment>
<organism evidence="4 5">
    <name type="scientific">Denitrobaculum tricleocarpae</name>
    <dbReference type="NCBI Taxonomy" id="2591009"/>
    <lineage>
        <taxon>Bacteria</taxon>
        <taxon>Pseudomonadati</taxon>
        <taxon>Pseudomonadota</taxon>
        <taxon>Alphaproteobacteria</taxon>
        <taxon>Rhodospirillales</taxon>
        <taxon>Rhodospirillaceae</taxon>
        <taxon>Denitrobaculum</taxon>
    </lineage>
</organism>
<dbReference type="Proteomes" id="UP000315252">
    <property type="component" value="Unassembled WGS sequence"/>
</dbReference>
<name>A0A545U230_9PROT</name>
<comment type="similarity">
    <text evidence="1">Belongs to the bacterial AtpI family.</text>
</comment>
<evidence type="ECO:0000313" key="5">
    <source>
        <dbReference type="Proteomes" id="UP000315252"/>
    </source>
</evidence>
<feature type="region of interest" description="Disordered" evidence="2">
    <location>
        <begin position="1"/>
        <end position="39"/>
    </location>
</feature>
<evidence type="ECO:0000256" key="2">
    <source>
        <dbReference type="SAM" id="MobiDB-lite"/>
    </source>
</evidence>
<gene>
    <name evidence="4" type="ORF">FKG95_02570</name>
</gene>
<dbReference type="RefSeq" id="WP_142894731.1">
    <property type="nucleotide sequence ID" value="NZ_ML660052.1"/>
</dbReference>
<proteinExistence type="inferred from homology"/>
<feature type="transmembrane region" description="Helical" evidence="3">
    <location>
        <begin position="43"/>
        <end position="64"/>
    </location>
</feature>
<evidence type="ECO:0000256" key="1">
    <source>
        <dbReference type="PIRNR" id="PIRNR032126"/>
    </source>
</evidence>
<keyword evidence="1 3" id="KW-0472">Membrane</keyword>